<evidence type="ECO:0000313" key="2">
    <source>
        <dbReference type="Proteomes" id="UP001565220"/>
    </source>
</evidence>
<gene>
    <name evidence="1" type="ORF">AB8S09_07030</name>
</gene>
<accession>A0ABV4DVX0</accession>
<protein>
    <submittedName>
        <fullName evidence="1">Uncharacterized protein</fullName>
    </submittedName>
</protein>
<comment type="caution">
    <text evidence="1">The sequence shown here is derived from an EMBL/GenBank/DDBJ whole genome shotgun (WGS) entry which is preliminary data.</text>
</comment>
<proteinExistence type="predicted"/>
<organism evidence="1 2">
    <name type="scientific">Clostridium lapidicellarium</name>
    <dbReference type="NCBI Taxonomy" id="3240931"/>
    <lineage>
        <taxon>Bacteria</taxon>
        <taxon>Bacillati</taxon>
        <taxon>Bacillota</taxon>
        <taxon>Clostridia</taxon>
        <taxon>Eubacteriales</taxon>
        <taxon>Clostridiaceae</taxon>
        <taxon>Clostridium</taxon>
    </lineage>
</organism>
<evidence type="ECO:0000313" key="1">
    <source>
        <dbReference type="EMBL" id="MEY8763394.1"/>
    </source>
</evidence>
<dbReference type="RefSeq" id="WP_369868795.1">
    <property type="nucleotide sequence ID" value="NZ_JBGFFE010000007.1"/>
</dbReference>
<keyword evidence="2" id="KW-1185">Reference proteome</keyword>
<dbReference type="Proteomes" id="UP001565220">
    <property type="component" value="Unassembled WGS sequence"/>
</dbReference>
<sequence length="141" mass="16237">MEYIKLEDFLKQPKKVQGVFIKWWKRNPEGTDLIGYIGDIPLYKKSSPWVAKNVALDCLPLGEETIPLFTEGQLRKFIEDKTGFSTIVFPFWNDADTMSYAVKFKDMKNGGKLINDPIYDVQTNSMLEAYWIIACKIAEEG</sequence>
<reference evidence="1 2" key="1">
    <citation type="submission" date="2024-08" db="EMBL/GenBank/DDBJ databases">
        <title>Clostridium lapicellarii sp. nov., and Clostridium renhuaiense sp. nov., two species isolated from the mud in a fermentation cellar used for producing sauce-flavour Chinese liquors.</title>
        <authorList>
            <person name="Yang F."/>
            <person name="Wang H."/>
            <person name="Chen L.Q."/>
            <person name="Zhou N."/>
            <person name="Lu J.J."/>
            <person name="Pu X.X."/>
            <person name="Wan B."/>
            <person name="Wang L."/>
            <person name="Liu S.J."/>
        </authorList>
    </citation>
    <scope>NUCLEOTIDE SEQUENCE [LARGE SCALE GENOMIC DNA]</scope>
    <source>
        <strain evidence="1 2">MT-113</strain>
    </source>
</reference>
<name>A0ABV4DVX0_9CLOT</name>
<dbReference type="EMBL" id="JBGFFE010000007">
    <property type="protein sequence ID" value="MEY8763394.1"/>
    <property type="molecule type" value="Genomic_DNA"/>
</dbReference>